<sequence length="160" mass="17717">MGKAVNTCLASGRYAVWCAAVVRYGQPEAGPDDPAGPSSMMDPAFPIINNIPIHGPEPASHILTMAGSTDDAAWTMEKLSIPSYQIFVRYICFACAGIGLLFILPFLFLIVLDIVLWILRTCFNSKRHRPKEYQSDERLPDGAITTAVDDSKRHHRSNMH</sequence>
<keyword evidence="3" id="KW-1185">Reference proteome</keyword>
<protein>
    <submittedName>
        <fullName evidence="2">Uncharacterized protein</fullName>
    </submittedName>
</protein>
<comment type="caution">
    <text evidence="2">The sequence shown here is derived from an EMBL/GenBank/DDBJ whole genome shotgun (WGS) entry which is preliminary data.</text>
</comment>
<dbReference type="AlphaFoldDB" id="A0A9Q0BBL3"/>
<reference evidence="2" key="1">
    <citation type="journal article" date="2021" name="J Fungi (Basel)">
        <title>Genomic and Metabolomic Analyses of the Marine Fungus Emericellopsis cladophorae: Insights into Saltwater Adaptability Mechanisms and Its Biosynthetic Potential.</title>
        <authorList>
            <person name="Goncalves M.F.M."/>
            <person name="Hilario S."/>
            <person name="Van de Peer Y."/>
            <person name="Esteves A.C."/>
            <person name="Alves A."/>
        </authorList>
    </citation>
    <scope>NUCLEOTIDE SEQUENCE</scope>
    <source>
        <strain evidence="2">MUM 19.33</strain>
    </source>
</reference>
<keyword evidence="1" id="KW-0472">Membrane</keyword>
<dbReference type="EMBL" id="JAGIXG020000047">
    <property type="protein sequence ID" value="KAI6779437.1"/>
    <property type="molecule type" value="Genomic_DNA"/>
</dbReference>
<evidence type="ECO:0000256" key="1">
    <source>
        <dbReference type="SAM" id="Phobius"/>
    </source>
</evidence>
<reference evidence="2" key="2">
    <citation type="submission" date="2022-07" db="EMBL/GenBank/DDBJ databases">
        <authorList>
            <person name="Goncalves M.F.M."/>
            <person name="Hilario S."/>
            <person name="Van De Peer Y."/>
            <person name="Esteves A.C."/>
            <person name="Alves A."/>
        </authorList>
    </citation>
    <scope>NUCLEOTIDE SEQUENCE</scope>
    <source>
        <strain evidence="2">MUM 19.33</strain>
    </source>
</reference>
<keyword evidence="1" id="KW-0812">Transmembrane</keyword>
<proteinExistence type="predicted"/>
<keyword evidence="1" id="KW-1133">Transmembrane helix</keyword>
<dbReference type="RefSeq" id="XP_051360293.1">
    <property type="nucleotide sequence ID" value="XM_051508683.1"/>
</dbReference>
<dbReference type="Proteomes" id="UP001055219">
    <property type="component" value="Unassembled WGS sequence"/>
</dbReference>
<gene>
    <name evidence="2" type="ORF">J7T54_005251</name>
</gene>
<feature type="transmembrane region" description="Helical" evidence="1">
    <location>
        <begin position="86"/>
        <end position="119"/>
    </location>
</feature>
<evidence type="ECO:0000313" key="3">
    <source>
        <dbReference type="Proteomes" id="UP001055219"/>
    </source>
</evidence>
<name>A0A9Q0BBL3_9HYPO</name>
<evidence type="ECO:0000313" key="2">
    <source>
        <dbReference type="EMBL" id="KAI6779437.1"/>
    </source>
</evidence>
<organism evidence="2 3">
    <name type="scientific">Emericellopsis cladophorae</name>
    <dbReference type="NCBI Taxonomy" id="2686198"/>
    <lineage>
        <taxon>Eukaryota</taxon>
        <taxon>Fungi</taxon>
        <taxon>Dikarya</taxon>
        <taxon>Ascomycota</taxon>
        <taxon>Pezizomycotina</taxon>
        <taxon>Sordariomycetes</taxon>
        <taxon>Hypocreomycetidae</taxon>
        <taxon>Hypocreales</taxon>
        <taxon>Bionectriaceae</taxon>
        <taxon>Emericellopsis</taxon>
    </lineage>
</organism>
<dbReference type="OrthoDB" id="10412856at2759"/>
<accession>A0A9Q0BBL3</accession>
<dbReference type="GeneID" id="75831736"/>